<dbReference type="EMBL" id="JBIVGG010000022">
    <property type="protein sequence ID" value="MFJ4084998.1"/>
    <property type="molecule type" value="Genomic_DNA"/>
</dbReference>
<dbReference type="InterPro" id="IPR036388">
    <property type="entry name" value="WH-like_DNA-bd_sf"/>
</dbReference>
<evidence type="ECO:0000313" key="2">
    <source>
        <dbReference type="Proteomes" id="UP001617511"/>
    </source>
</evidence>
<proteinExistence type="predicted"/>
<organism evidence="1 2">
    <name type="scientific">Streptomyces iakyrus</name>
    <dbReference type="NCBI Taxonomy" id="68219"/>
    <lineage>
        <taxon>Bacteria</taxon>
        <taxon>Bacillati</taxon>
        <taxon>Actinomycetota</taxon>
        <taxon>Actinomycetes</taxon>
        <taxon>Kitasatosporales</taxon>
        <taxon>Streptomycetaceae</taxon>
        <taxon>Streptomyces</taxon>
    </lineage>
</organism>
<dbReference type="SUPFAM" id="SSF46785">
    <property type="entry name" value="Winged helix' DNA-binding domain"/>
    <property type="match status" value="1"/>
</dbReference>
<comment type="caution">
    <text evidence="1">The sequence shown here is derived from an EMBL/GenBank/DDBJ whole genome shotgun (WGS) entry which is preliminary data.</text>
</comment>
<reference evidence="1 2" key="1">
    <citation type="submission" date="2024-10" db="EMBL/GenBank/DDBJ databases">
        <title>The Natural Products Discovery Center: Release of the First 8490 Sequenced Strains for Exploring Actinobacteria Biosynthetic Diversity.</title>
        <authorList>
            <person name="Kalkreuter E."/>
            <person name="Kautsar S.A."/>
            <person name="Yang D."/>
            <person name="Bader C.D."/>
            <person name="Teijaro C.N."/>
            <person name="Fluegel L."/>
            <person name="Davis C.M."/>
            <person name="Simpson J.R."/>
            <person name="Lauterbach L."/>
            <person name="Steele A.D."/>
            <person name="Gui C."/>
            <person name="Meng S."/>
            <person name="Li G."/>
            <person name="Viehrig K."/>
            <person name="Ye F."/>
            <person name="Su P."/>
            <person name="Kiefer A.F."/>
            <person name="Nichols A."/>
            <person name="Cepeda A.J."/>
            <person name="Yan W."/>
            <person name="Fan B."/>
            <person name="Jiang Y."/>
            <person name="Adhikari A."/>
            <person name="Zheng C.-J."/>
            <person name="Schuster L."/>
            <person name="Cowan T.M."/>
            <person name="Smanski M.J."/>
            <person name="Chevrette M.G."/>
            <person name="De Carvalho L.P.S."/>
            <person name="Shen B."/>
        </authorList>
    </citation>
    <scope>NUCLEOTIDE SEQUENCE [LARGE SCALE GENOMIC DNA]</scope>
    <source>
        <strain evidence="1 2">NPDC089932</strain>
    </source>
</reference>
<dbReference type="RefSeq" id="WP_402076352.1">
    <property type="nucleotide sequence ID" value="NZ_JBIVGG010000022.1"/>
</dbReference>
<dbReference type="Gene3D" id="1.10.10.10">
    <property type="entry name" value="Winged helix-like DNA-binding domain superfamily/Winged helix DNA-binding domain"/>
    <property type="match status" value="1"/>
</dbReference>
<accession>A0ABW8FSE8</accession>
<keyword evidence="2" id="KW-1185">Reference proteome</keyword>
<name>A0ABW8FSE8_9ACTN</name>
<dbReference type="InterPro" id="IPR036390">
    <property type="entry name" value="WH_DNA-bd_sf"/>
</dbReference>
<evidence type="ECO:0000313" key="1">
    <source>
        <dbReference type="EMBL" id="MFJ4084998.1"/>
    </source>
</evidence>
<dbReference type="Pfam" id="PF13730">
    <property type="entry name" value="HTH_36"/>
    <property type="match status" value="1"/>
</dbReference>
<sequence length="97" mass="10449">MSITRIGDALDARADITPTERLILVQLARLADNDGMAFTSVGNLAQRANVSPSTVTRSVRRLAGLHLIQRIRNRNVAGVFSAYRVTLDSDGTEDGPA</sequence>
<protein>
    <submittedName>
        <fullName evidence="1">Helix-turn-helix domain-containing protein</fullName>
    </submittedName>
</protein>
<gene>
    <name evidence="1" type="ORF">ACIP2Z_39395</name>
</gene>
<dbReference type="Proteomes" id="UP001617511">
    <property type="component" value="Unassembled WGS sequence"/>
</dbReference>